<dbReference type="EMBL" id="LN891099">
    <property type="protein sequence ID" value="CUS09066.1"/>
    <property type="molecule type" value="Genomic_DNA"/>
</dbReference>
<organism evidence="2 3">
    <name type="scientific">Tuber aestivum</name>
    <name type="common">summer truffle</name>
    <dbReference type="NCBI Taxonomy" id="59557"/>
    <lineage>
        <taxon>Eukaryota</taxon>
        <taxon>Fungi</taxon>
        <taxon>Dikarya</taxon>
        <taxon>Ascomycota</taxon>
        <taxon>Pezizomycotina</taxon>
        <taxon>Pezizomycetes</taxon>
        <taxon>Pezizales</taxon>
        <taxon>Tuberaceae</taxon>
        <taxon>Tuber</taxon>
    </lineage>
</organism>
<dbReference type="SUPFAM" id="SSF48452">
    <property type="entry name" value="TPR-like"/>
    <property type="match status" value="1"/>
</dbReference>
<dbReference type="Pfam" id="PF12770">
    <property type="entry name" value="CHAT"/>
    <property type="match status" value="1"/>
</dbReference>
<evidence type="ECO:0000313" key="3">
    <source>
        <dbReference type="Proteomes" id="UP001412239"/>
    </source>
</evidence>
<accession>A0A292PNG5</accession>
<feature type="non-terminal residue" evidence="2">
    <location>
        <position position="819"/>
    </location>
</feature>
<dbReference type="InterPro" id="IPR011990">
    <property type="entry name" value="TPR-like_helical_dom_sf"/>
</dbReference>
<dbReference type="Proteomes" id="UP001412239">
    <property type="component" value="Unassembled WGS sequence"/>
</dbReference>
<protein>
    <recommendedName>
        <fullName evidence="1">CHAT domain-containing protein</fullName>
    </recommendedName>
</protein>
<dbReference type="InterPro" id="IPR024983">
    <property type="entry name" value="CHAT_dom"/>
</dbReference>
<dbReference type="Gene3D" id="1.25.40.10">
    <property type="entry name" value="Tetratricopeptide repeat domain"/>
    <property type="match status" value="2"/>
</dbReference>
<gene>
    <name evidence="2" type="ORF">GSTUAT00006860001</name>
</gene>
<feature type="domain" description="CHAT" evidence="1">
    <location>
        <begin position="503"/>
        <end position="818"/>
    </location>
</feature>
<dbReference type="AlphaFoldDB" id="A0A292PNG5"/>
<keyword evidence="3" id="KW-1185">Reference proteome</keyword>
<sequence>MLLRFERIGGLEDLQQAIKNGEEALAATPQGQSNRALMHNNLGSWLSTRFGRIGDLGDLQNAIKHGEKALAATPQDHPDRVAMHSNLGKWLSMRFDRTGDLGNIQKAIKHGELALAATPQDHPVRAVIHDNLGSCLSMRFERIGDLGDIQKAIQHGEKALVATPQDHPERAAMHNSLGCVFFRKFARIGDLGDLQKAIEQHEKAAATTPRDHPHYSSMCSALAALLGSTFPPLQSPLDFNKSLRLYHEAYHCRTSPPRMRIHAARRAAALLYSARKFPESSSILEGAVNLMPSVDLRFLSRDDQQHILSKTFGLASVAASMALQAGIDAYHGLKLLELGRGIIIGFSIDARSEVSDLKTDHPLIFAQFNSLRVEIDSPVDSINYASDETTGQRQTRAISRRYEAVTEMEEILKHIRSLPGYDEFLLPPPQDALMKMAANGPIVVFNSTTYRSDAIIVTTSAITSLELPKLSYDESFSRMTQLASFGGGSPFKRGQDAKRMKDLLLWLWDVAVGPVFDHLEGSGTFTSDGNGESKLKRIWWIGVGQLGMAPFHAAGDHSPGSTRNTFSRAISTYIPTIRALSYARQKRLQLFEECDASFPAGRSGRAGILGERGPRLLLVPMPETPGATELPGVSKEVLHILDSSANSSIETTLMSNPTPAEALERIEDHEIVHFACHGVSCLNPSDSHLVLFNKDGTSASKLTARDISTLVTQNAQIAYLSACSSAKNPSAKLADEVIHLASAFQLAGFSHTFANMWETDDQASSEVARDFYNLLLQDRGNYEDDHQRVSTAFHKAVKKVRDAKPGNPLLWAPFIHTGA</sequence>
<dbReference type="PANTHER" id="PTHR10098">
    <property type="entry name" value="RAPSYN-RELATED"/>
    <property type="match status" value="1"/>
</dbReference>
<reference evidence="2" key="1">
    <citation type="submission" date="2015-10" db="EMBL/GenBank/DDBJ databases">
        <authorList>
            <person name="Regsiter A."/>
            <person name="william w."/>
        </authorList>
    </citation>
    <scope>NUCLEOTIDE SEQUENCE</scope>
    <source>
        <strain evidence="2">Montdore</strain>
    </source>
</reference>
<evidence type="ECO:0000259" key="1">
    <source>
        <dbReference type="Pfam" id="PF12770"/>
    </source>
</evidence>
<proteinExistence type="predicted"/>
<evidence type="ECO:0000313" key="2">
    <source>
        <dbReference type="EMBL" id="CUS09066.1"/>
    </source>
</evidence>
<name>A0A292PNG5_9PEZI</name>